<feature type="binding site" evidence="11">
    <location>
        <position position="196"/>
    </location>
    <ligand>
        <name>[4Fe-4S] cluster</name>
        <dbReference type="ChEBI" id="CHEBI:49883"/>
    </ligand>
</feature>
<comment type="cofactor">
    <cofactor evidence="11">
        <name>[4Fe-4S] cluster</name>
        <dbReference type="ChEBI" id="CHEBI:49883"/>
    </cofactor>
    <text evidence="11">Binds 1 [4Fe-4S] cluster.</text>
</comment>
<comment type="similarity">
    <text evidence="11">Belongs to the helicase family. DinG subfamily. Type 1 sub-subfamily.</text>
</comment>
<evidence type="ECO:0000313" key="14">
    <source>
        <dbReference type="Proteomes" id="UP000183417"/>
    </source>
</evidence>
<dbReference type="SUPFAM" id="SSF52540">
    <property type="entry name" value="P-loop containing nucleoside triphosphate hydrolases"/>
    <property type="match status" value="1"/>
</dbReference>
<keyword evidence="2 11" id="KW-0479">Metal-binding</keyword>
<dbReference type="EC" id="5.6.2.3" evidence="11"/>
<keyword evidence="4 11" id="KW-0378">Hydrolase</keyword>
<protein>
    <recommendedName>
        <fullName evidence="11">ATP-dependent DNA helicase DinG</fullName>
        <ecNumber evidence="11">5.6.2.3</ecNumber>
    </recommendedName>
    <alternativeName>
        <fullName evidence="11">DNA 5'-3' helicase DinG</fullName>
    </alternativeName>
</protein>
<keyword evidence="6 11" id="KW-0067">ATP-binding</keyword>
<dbReference type="SMART" id="SM00487">
    <property type="entry name" value="DEXDc"/>
    <property type="match status" value="1"/>
</dbReference>
<keyword evidence="8 11" id="KW-0411">Iron-sulfur</keyword>
<evidence type="ECO:0000256" key="9">
    <source>
        <dbReference type="ARBA" id="ARBA00023125"/>
    </source>
</evidence>
<keyword evidence="10 11" id="KW-0413">Isomerase</keyword>
<dbReference type="GO" id="GO:0051539">
    <property type="term" value="F:4 iron, 4 sulfur cluster binding"/>
    <property type="evidence" value="ECO:0007669"/>
    <property type="project" value="UniProtKB-UniRule"/>
</dbReference>
<dbReference type="NCBIfam" id="NF008729">
    <property type="entry name" value="PRK11747.1"/>
    <property type="match status" value="1"/>
</dbReference>
<accession>A0A1H3HX94</accession>
<dbReference type="Gene3D" id="3.40.50.300">
    <property type="entry name" value="P-loop containing nucleotide triphosphate hydrolases"/>
    <property type="match status" value="2"/>
</dbReference>
<dbReference type="HAMAP" id="MF_02205">
    <property type="entry name" value="DinG_proteobact"/>
    <property type="match status" value="1"/>
</dbReference>
<dbReference type="InterPro" id="IPR010614">
    <property type="entry name" value="RAD3-like_helicase_DEAD"/>
</dbReference>
<keyword evidence="7 11" id="KW-0408">Iron</keyword>
<keyword evidence="5 11" id="KW-0347">Helicase</keyword>
<comment type="function">
    <text evidence="11">DNA-dependent ATPase and 5'-3' DNA helicase. Unwinds D-loops, R-loops, forked DNA and G-quadruplex DNA.</text>
</comment>
<dbReference type="AlphaFoldDB" id="A0A1H3HX94"/>
<dbReference type="InterPro" id="IPR011545">
    <property type="entry name" value="DEAD/DEAH_box_helicase_dom"/>
</dbReference>
<dbReference type="GO" id="GO:0043139">
    <property type="term" value="F:5'-3' DNA helicase activity"/>
    <property type="evidence" value="ECO:0007669"/>
    <property type="project" value="UniProtKB-UniRule"/>
</dbReference>
<evidence type="ECO:0000259" key="12">
    <source>
        <dbReference type="PROSITE" id="PS51193"/>
    </source>
</evidence>
<dbReference type="Proteomes" id="UP000183417">
    <property type="component" value="Unassembled WGS sequence"/>
</dbReference>
<gene>
    <name evidence="11" type="primary">dinG</name>
    <name evidence="13" type="ORF">SAMN05421547_10381</name>
</gene>
<evidence type="ECO:0000256" key="7">
    <source>
        <dbReference type="ARBA" id="ARBA00023004"/>
    </source>
</evidence>
<dbReference type="GO" id="GO:0046872">
    <property type="term" value="F:metal ion binding"/>
    <property type="evidence" value="ECO:0007669"/>
    <property type="project" value="UniProtKB-KW"/>
</dbReference>
<dbReference type="EMBL" id="FNPE01000003">
    <property type="protein sequence ID" value="SDY20012.1"/>
    <property type="molecule type" value="Genomic_DNA"/>
</dbReference>
<dbReference type="PROSITE" id="PS51193">
    <property type="entry name" value="HELICASE_ATP_BIND_2"/>
    <property type="match status" value="1"/>
</dbReference>
<feature type="binding site" evidence="11">
    <location>
        <position position="190"/>
    </location>
    <ligand>
        <name>[4Fe-4S] cluster</name>
        <dbReference type="ChEBI" id="CHEBI:49883"/>
    </ligand>
</feature>
<keyword evidence="1 11" id="KW-0004">4Fe-4S</keyword>
<feature type="binding site" evidence="11">
    <location>
        <position position="185"/>
    </location>
    <ligand>
        <name>[4Fe-4S] cluster</name>
        <dbReference type="ChEBI" id="CHEBI:49883"/>
    </ligand>
</feature>
<evidence type="ECO:0000256" key="4">
    <source>
        <dbReference type="ARBA" id="ARBA00022801"/>
    </source>
</evidence>
<sequence length="692" mass="75666">MAAQVAQTLSQAQLGKIDEGAPEPTRSIAVVQAGTGVGKSLAYSIPAISMALARGTRVLISTATVALQEQLVNKDLPALAQQLEQPFKFALAKGRGRFVCKLKLERLASTGEAQDEDLDDLFAEEKAQAQSRVARPALELEARMQFYKSMANALASQAWDGDRDSLETPPEAEAWSPVAAESSSCTGKHCPAFSNCVYYERRKDLVAAQVIVANHDLLLSSLGARLLPELDNCLLVLDEAHHLPATALGQFAGEMDLSRLGWIDKLTSRALRVNTLVEVEELADLPSHASQLRQQLQELARLVMELYGDTLKSQKDSWGPARVRVPRGMLPEPLLEPLGRAAHHANSFLDALRAISKALRAAIKENPEEARRLSTAYAQVGALAPRLESVYDTAQLLMQQPAQDDDSSRVPNAKWFTLETDGEYIVVKAHASPILPGATLRHHLWSQVRGAVLTSATLTSCGQFDFFLREAGLHDDAAVTTLEVPSPFDYARQGTLVARETVADPKEAARFTQEMVDALLGDLSRVQAGALVLFTSREQMRLAVDALSTAMRSQVLVQTAMPRALLLARHRDAVEMGEPSIIFGMQSFGEGLDLPGALCESLFITKLPFAPPDDPVGEARAEWLRSSGRNPFNELVVPATAIRLAQWVGRAIRTEEDQAHVYCYDRRLVNTSYGQQLLKGLPPFALQRRPAR</sequence>
<evidence type="ECO:0000256" key="3">
    <source>
        <dbReference type="ARBA" id="ARBA00022741"/>
    </source>
</evidence>
<dbReference type="InterPro" id="IPR027417">
    <property type="entry name" value="P-loop_NTPase"/>
</dbReference>
<keyword evidence="9 11" id="KW-0238">DNA-binding</keyword>
<keyword evidence="3 11" id="KW-0547">Nucleotide-binding</keyword>
<dbReference type="Pfam" id="PF06733">
    <property type="entry name" value="DEAD_2"/>
    <property type="match status" value="1"/>
</dbReference>
<dbReference type="InterPro" id="IPR006555">
    <property type="entry name" value="ATP-dep_Helicase_C"/>
</dbReference>
<name>A0A1H3HX94_9BURK</name>
<dbReference type="PANTHER" id="PTHR11472:SF59">
    <property type="entry name" value="ATP-DEPENDENT DNA HELICASE DING"/>
    <property type="match status" value="1"/>
</dbReference>
<dbReference type="GO" id="GO:0003677">
    <property type="term" value="F:DNA binding"/>
    <property type="evidence" value="ECO:0007669"/>
    <property type="project" value="UniProtKB-UniRule"/>
</dbReference>
<comment type="catalytic activity">
    <reaction evidence="11">
        <text>ATP + H2O = ADP + phosphate + H(+)</text>
        <dbReference type="Rhea" id="RHEA:13065"/>
        <dbReference type="ChEBI" id="CHEBI:15377"/>
        <dbReference type="ChEBI" id="CHEBI:15378"/>
        <dbReference type="ChEBI" id="CHEBI:30616"/>
        <dbReference type="ChEBI" id="CHEBI:43474"/>
        <dbReference type="ChEBI" id="CHEBI:456216"/>
        <dbReference type="EC" id="5.6.2.3"/>
    </reaction>
</comment>
<organism evidence="13 14">
    <name type="scientific">Delftia lacustris</name>
    <dbReference type="NCBI Taxonomy" id="558537"/>
    <lineage>
        <taxon>Bacteria</taxon>
        <taxon>Pseudomonadati</taxon>
        <taxon>Pseudomonadota</taxon>
        <taxon>Betaproteobacteria</taxon>
        <taxon>Burkholderiales</taxon>
        <taxon>Comamonadaceae</taxon>
        <taxon>Delftia</taxon>
    </lineage>
</organism>
<evidence type="ECO:0000256" key="10">
    <source>
        <dbReference type="ARBA" id="ARBA00023235"/>
    </source>
</evidence>
<dbReference type="InterPro" id="IPR045028">
    <property type="entry name" value="DinG/Rad3-like"/>
</dbReference>
<evidence type="ECO:0000313" key="13">
    <source>
        <dbReference type="EMBL" id="SDY20012.1"/>
    </source>
</evidence>
<dbReference type="InterPro" id="IPR014013">
    <property type="entry name" value="Helic_SF1/SF2_ATP-bd_DinG/Rad3"/>
</dbReference>
<feature type="domain" description="Helicase ATP-binding" evidence="12">
    <location>
        <begin position="1"/>
        <end position="289"/>
    </location>
</feature>
<evidence type="ECO:0000256" key="6">
    <source>
        <dbReference type="ARBA" id="ARBA00022840"/>
    </source>
</evidence>
<evidence type="ECO:0000256" key="8">
    <source>
        <dbReference type="ARBA" id="ARBA00023014"/>
    </source>
</evidence>
<dbReference type="GO" id="GO:0009432">
    <property type="term" value="P:SOS response"/>
    <property type="evidence" value="ECO:0007669"/>
    <property type="project" value="TreeGrafter"/>
</dbReference>
<dbReference type="GO" id="GO:0016887">
    <property type="term" value="F:ATP hydrolysis activity"/>
    <property type="evidence" value="ECO:0007669"/>
    <property type="project" value="RHEA"/>
</dbReference>
<dbReference type="GO" id="GO:0005524">
    <property type="term" value="F:ATP binding"/>
    <property type="evidence" value="ECO:0007669"/>
    <property type="project" value="UniProtKB-UniRule"/>
</dbReference>
<evidence type="ECO:0000256" key="1">
    <source>
        <dbReference type="ARBA" id="ARBA00022485"/>
    </source>
</evidence>
<reference evidence="13 14" key="1">
    <citation type="submission" date="2016-10" db="EMBL/GenBank/DDBJ databases">
        <authorList>
            <person name="de Groot N.N."/>
        </authorList>
    </citation>
    <scope>NUCLEOTIDE SEQUENCE [LARGE SCALE GENOMIC DNA]</scope>
    <source>
        <strain evidence="13 14">LMG 24775</strain>
    </source>
</reference>
<dbReference type="InterPro" id="IPR014001">
    <property type="entry name" value="Helicase_ATP-bd"/>
</dbReference>
<dbReference type="PANTHER" id="PTHR11472">
    <property type="entry name" value="DNA REPAIR DEAD HELICASE RAD3/XP-D SUBFAMILY MEMBER"/>
    <property type="match status" value="1"/>
</dbReference>
<dbReference type="Pfam" id="PF00270">
    <property type="entry name" value="DEAD"/>
    <property type="match status" value="1"/>
</dbReference>
<feature type="binding site" evidence="11">
    <location>
        <position position="100"/>
    </location>
    <ligand>
        <name>[4Fe-4S] cluster</name>
        <dbReference type="ChEBI" id="CHEBI:49883"/>
    </ligand>
</feature>
<dbReference type="Pfam" id="PF13307">
    <property type="entry name" value="Helicase_C_2"/>
    <property type="match status" value="1"/>
</dbReference>
<dbReference type="InterPro" id="IPR039000">
    <property type="entry name" value="DinG_proteobact"/>
</dbReference>
<dbReference type="GO" id="GO:0033677">
    <property type="term" value="F:DNA/RNA helicase activity"/>
    <property type="evidence" value="ECO:0007669"/>
    <property type="project" value="TreeGrafter"/>
</dbReference>
<dbReference type="GO" id="GO:0006281">
    <property type="term" value="P:DNA repair"/>
    <property type="evidence" value="ECO:0007669"/>
    <property type="project" value="TreeGrafter"/>
</dbReference>
<evidence type="ECO:0000256" key="2">
    <source>
        <dbReference type="ARBA" id="ARBA00022723"/>
    </source>
</evidence>
<proteinExistence type="inferred from homology"/>
<evidence type="ECO:0000256" key="11">
    <source>
        <dbReference type="HAMAP-Rule" id="MF_02205"/>
    </source>
</evidence>
<dbReference type="SMART" id="SM00491">
    <property type="entry name" value="HELICc2"/>
    <property type="match status" value="1"/>
</dbReference>
<evidence type="ECO:0000256" key="5">
    <source>
        <dbReference type="ARBA" id="ARBA00022806"/>
    </source>
</evidence>